<proteinExistence type="predicted"/>
<dbReference type="EMBL" id="CP182909">
    <property type="protein sequence ID" value="XPM65255.1"/>
    <property type="molecule type" value="Genomic_DNA"/>
</dbReference>
<protein>
    <submittedName>
        <fullName evidence="1">Signal peptide peptidase SppA</fullName>
        <ecNumber evidence="1">3.4.21.-</ecNumber>
    </submittedName>
</protein>
<organism evidence="1 2">
    <name type="scientific">Desertifilum tharense IPPAS B-1220</name>
    <dbReference type="NCBI Taxonomy" id="1781255"/>
    <lineage>
        <taxon>Bacteria</taxon>
        <taxon>Bacillati</taxon>
        <taxon>Cyanobacteriota</taxon>
        <taxon>Cyanophyceae</taxon>
        <taxon>Desertifilales</taxon>
        <taxon>Desertifilaceae</taxon>
        <taxon>Desertifilum</taxon>
    </lineage>
</organism>
<evidence type="ECO:0000313" key="2">
    <source>
        <dbReference type="Proteomes" id="UP000095472"/>
    </source>
</evidence>
<name>A0ACD5GW89_9CYAN</name>
<reference evidence="1 2" key="1">
    <citation type="journal article" date="2016" name="Genome Announc.">
        <title>Draft Genome Sequence of the Thermotolerant Cyanobacterium Desertifilum sp. IPPAS B-1220.</title>
        <authorList>
            <person name="Mironov K.S."/>
            <person name="Sinetova M.A."/>
            <person name="Bolatkhan K."/>
            <person name="Zayadan B.K."/>
            <person name="Ustinova V.V."/>
            <person name="Kupriyanova E.V."/>
            <person name="Skrypnik A.N."/>
            <person name="Gogoleva N.E."/>
            <person name="Gogolev Y.V."/>
            <person name="Los D.A."/>
        </authorList>
    </citation>
    <scope>NUCLEOTIDE SEQUENCE [LARGE SCALE GENOMIC DNA]</scope>
    <source>
        <strain evidence="1 2">IPPAS B-1220</strain>
    </source>
</reference>
<accession>A0ACD5GW89</accession>
<dbReference type="Proteomes" id="UP000095472">
    <property type="component" value="Chromosome"/>
</dbReference>
<keyword evidence="2" id="KW-1185">Reference proteome</keyword>
<sequence length="601" mass="66188">MRQFLKYTFASLVGNILGFLVLSGLGAGGLIFLIVAAASRETVLQVKNSSILVFDLGLTINDTNPISTTGEALSEALSSERNTTITLRNVLDSLKEAATDDRIVGLYLDGSGSTSSNGLASLKEVRIALEKFRESGKPIYAYDVDWQEQKYYLGSVADTIFINPMGAVEVNGFSSEMMFLAGAFQKYGIGVQVIRVGKYKSAVEPFTQTQLSPENRQQTQGVLNDLWQDFLTVASRHRELTPQQLQAIADTEGFLLAENAQQRGLVDRIAYFDEVVAELKEVTGNSEDEDSFNQISLPSYSRVANRNASVSRNRIAVVYAEGDIVDGQGGVRSIGGDRFASQMRTLRQDDRVKAIVLRVNSPGGSATASEIIGREVELTRQAKPVIVSMGNYAASGGYWIAAYSDRIFAETSTITGSIGVFGLLPNIQRLANDNGITWDTIKTGRFADSQSITRPKTPQEIAIYQNSVNRIYEQFLNHVSTSRNLPPARVAEIAQGRVWSGQEAKNLGLVDEIGGLEAAIAFAAEKAEIADDWQLEEYPRTRSLEERLIGRFISQTERNALVKRDRLTLELHKLQAELAFLQNLNDPRGVYARLPFQLRID</sequence>
<keyword evidence="1" id="KW-0378">Hydrolase</keyword>
<dbReference type="EC" id="3.4.21.-" evidence="1"/>
<evidence type="ECO:0000313" key="1">
    <source>
        <dbReference type="EMBL" id="XPM65255.1"/>
    </source>
</evidence>
<gene>
    <name evidence="1" type="primary">sppA</name>
    <name evidence="1" type="ORF">BH720_005695</name>
</gene>